<evidence type="ECO:0000256" key="1">
    <source>
        <dbReference type="SAM" id="SignalP"/>
    </source>
</evidence>
<dbReference type="EMBL" id="LGAA01000018">
    <property type="protein sequence ID" value="KPD02683.1"/>
    <property type="molecule type" value="Genomic_DNA"/>
</dbReference>
<sequence>MNIKSVVFTLLLTSISFSSLAAPITTVSKKQIGADKWPFTREEVMLECRSNGALMVINPATLMQYPINDIAIQQMKNREINAMPIDILLLDDPQQSGMKMDIAVIQQAAQSLCHND</sequence>
<evidence type="ECO:0000313" key="3">
    <source>
        <dbReference type="Proteomes" id="UP000053226"/>
    </source>
</evidence>
<feature type="signal peptide" evidence="1">
    <location>
        <begin position="1"/>
        <end position="21"/>
    </location>
</feature>
<keyword evidence="1" id="KW-0732">Signal</keyword>
<comment type="caution">
    <text evidence="2">The sequence shown here is derived from an EMBL/GenBank/DDBJ whole genome shotgun (WGS) entry which is preliminary data.</text>
</comment>
<keyword evidence="3" id="KW-1185">Reference proteome</keyword>
<organism evidence="2 3">
    <name type="scientific">Moellerella wisconsensis ATCC 35017</name>
    <dbReference type="NCBI Taxonomy" id="1354267"/>
    <lineage>
        <taxon>Bacteria</taxon>
        <taxon>Pseudomonadati</taxon>
        <taxon>Pseudomonadota</taxon>
        <taxon>Gammaproteobacteria</taxon>
        <taxon>Enterobacterales</taxon>
        <taxon>Morganellaceae</taxon>
        <taxon>Moellerella</taxon>
    </lineage>
</organism>
<protein>
    <submittedName>
        <fullName evidence="2">Putative exported protein</fullName>
    </submittedName>
</protein>
<dbReference type="Pfam" id="PF10709">
    <property type="entry name" value="DUF2511"/>
    <property type="match status" value="1"/>
</dbReference>
<feature type="chain" id="PRO_5005851221" evidence="1">
    <location>
        <begin position="22"/>
        <end position="116"/>
    </location>
</feature>
<gene>
    <name evidence="2" type="ORF">M992_1838</name>
</gene>
<dbReference type="OrthoDB" id="6519165at2"/>
<reference evidence="2 3" key="1">
    <citation type="submission" date="2015-07" db="EMBL/GenBank/DDBJ databases">
        <title>ATOL: Assembling a taxonomically balanced genome-scale reconstruction of the evolutionary history of the Enterobacteriaceae.</title>
        <authorList>
            <person name="Plunkett G.III."/>
            <person name="Neeno-Eckwall E.C."/>
            <person name="Glasner J.D."/>
            <person name="Perna N.T."/>
        </authorList>
    </citation>
    <scope>NUCLEOTIDE SEQUENCE [LARGE SCALE GENOMIC DNA]</scope>
    <source>
        <strain evidence="2 3">ATCC 35017</strain>
    </source>
</reference>
<proteinExistence type="predicted"/>
<dbReference type="AlphaFoldDB" id="A0A0N0IA28"/>
<dbReference type="InterPro" id="IPR019648">
    <property type="entry name" value="YebY"/>
</dbReference>
<accession>A0A0N0IA28</accession>
<name>A0A0N0IA28_9GAMM</name>
<dbReference type="Proteomes" id="UP000053226">
    <property type="component" value="Unassembled WGS sequence"/>
</dbReference>
<evidence type="ECO:0000313" key="2">
    <source>
        <dbReference type="EMBL" id="KPD02683.1"/>
    </source>
</evidence>